<evidence type="ECO:0000259" key="3">
    <source>
        <dbReference type="PROSITE" id="PS50921"/>
    </source>
</evidence>
<evidence type="ECO:0000313" key="4">
    <source>
        <dbReference type="EMBL" id="QDV30283.1"/>
    </source>
</evidence>
<dbReference type="RefSeq" id="WP_145299400.1">
    <property type="nucleotide sequence ID" value="NZ_CP036299.1"/>
</dbReference>
<dbReference type="GO" id="GO:0000160">
    <property type="term" value="P:phosphorelay signal transduction system"/>
    <property type="evidence" value="ECO:0007669"/>
    <property type="project" value="InterPro"/>
</dbReference>
<proteinExistence type="predicted"/>
<evidence type="ECO:0000256" key="1">
    <source>
        <dbReference type="PROSITE-ProRule" id="PRU00169"/>
    </source>
</evidence>
<dbReference type="SMART" id="SM00448">
    <property type="entry name" value="REC"/>
    <property type="match status" value="1"/>
</dbReference>
<dbReference type="KEGG" id="peh:Spb1_22120"/>
<gene>
    <name evidence="4" type="primary">pdtaR</name>
    <name evidence="4" type="ORF">Spb1_22120</name>
</gene>
<name>A0A518GNS9_9PLAN</name>
<sequence length="194" mass="22118">MTQAFRIAVADDEPRMLQFYGMALEQLGHEVVVKAENGRILVEQCRINHPDLVITDIKMPDMDGLEAVTQLRIERPIPVILVSAFNDQDYVEKAIRNHVLAYLIKPIKKEDLGPAISLVMQRFKEFQTLQKEATDLRQALEDRKIIEQAKGILMKRAGLSEADAFKRLQLLSSQKNKKMIEVAKMLVTAEEAFT</sequence>
<dbReference type="InterPro" id="IPR011006">
    <property type="entry name" value="CheY-like_superfamily"/>
</dbReference>
<dbReference type="Pfam" id="PF03861">
    <property type="entry name" value="ANTAR"/>
    <property type="match status" value="1"/>
</dbReference>
<dbReference type="Proteomes" id="UP000315349">
    <property type="component" value="Chromosome"/>
</dbReference>
<dbReference type="PANTHER" id="PTHR43367">
    <property type="match status" value="1"/>
</dbReference>
<dbReference type="PIRSF" id="PIRSF036382">
    <property type="entry name" value="RR_antiterm"/>
    <property type="match status" value="1"/>
</dbReference>
<dbReference type="Gene3D" id="3.40.50.2300">
    <property type="match status" value="1"/>
</dbReference>
<dbReference type="GO" id="GO:0003723">
    <property type="term" value="F:RNA binding"/>
    <property type="evidence" value="ECO:0007669"/>
    <property type="project" value="InterPro"/>
</dbReference>
<dbReference type="Pfam" id="PF00072">
    <property type="entry name" value="Response_reg"/>
    <property type="match status" value="1"/>
</dbReference>
<dbReference type="InterPro" id="IPR036388">
    <property type="entry name" value="WH-like_DNA-bd_sf"/>
</dbReference>
<reference evidence="4 5" key="1">
    <citation type="submission" date="2019-02" db="EMBL/GenBank/DDBJ databases">
        <title>Deep-cultivation of Planctomycetes and their phenomic and genomic characterization uncovers novel biology.</title>
        <authorList>
            <person name="Wiegand S."/>
            <person name="Jogler M."/>
            <person name="Boedeker C."/>
            <person name="Pinto D."/>
            <person name="Vollmers J."/>
            <person name="Rivas-Marin E."/>
            <person name="Kohn T."/>
            <person name="Peeters S.H."/>
            <person name="Heuer A."/>
            <person name="Rast P."/>
            <person name="Oberbeckmann S."/>
            <person name="Bunk B."/>
            <person name="Jeske O."/>
            <person name="Meyerdierks A."/>
            <person name="Storesund J.E."/>
            <person name="Kallscheuer N."/>
            <person name="Luecker S."/>
            <person name="Lage O.M."/>
            <person name="Pohl T."/>
            <person name="Merkel B.J."/>
            <person name="Hornburger P."/>
            <person name="Mueller R.-W."/>
            <person name="Bruemmer F."/>
            <person name="Labrenz M."/>
            <person name="Spormann A.M."/>
            <person name="Op den Camp H."/>
            <person name="Overmann J."/>
            <person name="Amann R."/>
            <person name="Jetten M.S.M."/>
            <person name="Mascher T."/>
            <person name="Medema M.H."/>
            <person name="Devos D.P."/>
            <person name="Kaster A.-K."/>
            <person name="Ovreas L."/>
            <person name="Rohde M."/>
            <person name="Galperin M.Y."/>
            <person name="Jogler C."/>
        </authorList>
    </citation>
    <scope>NUCLEOTIDE SEQUENCE [LARGE SCALE GENOMIC DNA]</scope>
    <source>
        <strain evidence="4 5">Spb1</strain>
    </source>
</reference>
<dbReference type="PANTHER" id="PTHR43367:SF1">
    <property type="entry name" value="TWO-COMPONENT RESPONSE REGULATOR-LIKE APRR6-RELATED"/>
    <property type="match status" value="1"/>
</dbReference>
<dbReference type="PROSITE" id="PS50921">
    <property type="entry name" value="ANTAR"/>
    <property type="match status" value="1"/>
</dbReference>
<keyword evidence="5" id="KW-1185">Reference proteome</keyword>
<dbReference type="SMART" id="SM01012">
    <property type="entry name" value="ANTAR"/>
    <property type="match status" value="1"/>
</dbReference>
<evidence type="ECO:0000313" key="5">
    <source>
        <dbReference type="Proteomes" id="UP000315349"/>
    </source>
</evidence>
<feature type="domain" description="Response regulatory" evidence="2">
    <location>
        <begin position="6"/>
        <end position="120"/>
    </location>
</feature>
<accession>A0A518GNS9</accession>
<evidence type="ECO:0000259" key="2">
    <source>
        <dbReference type="PROSITE" id="PS50110"/>
    </source>
</evidence>
<dbReference type="InterPro" id="IPR001789">
    <property type="entry name" value="Sig_transdc_resp-reg_receiver"/>
</dbReference>
<protein>
    <submittedName>
        <fullName evidence="4">Putative transcriptional regulatory protein pdtaR</fullName>
    </submittedName>
</protein>
<feature type="domain" description="ANTAR" evidence="3">
    <location>
        <begin position="126"/>
        <end position="187"/>
    </location>
</feature>
<dbReference type="EMBL" id="CP036299">
    <property type="protein sequence ID" value="QDV30283.1"/>
    <property type="molecule type" value="Genomic_DNA"/>
</dbReference>
<dbReference type="SUPFAM" id="SSF52172">
    <property type="entry name" value="CheY-like"/>
    <property type="match status" value="1"/>
</dbReference>
<dbReference type="Gene3D" id="1.10.10.10">
    <property type="entry name" value="Winged helix-like DNA-binding domain superfamily/Winged helix DNA-binding domain"/>
    <property type="match status" value="1"/>
</dbReference>
<keyword evidence="1" id="KW-0597">Phosphoprotein</keyword>
<dbReference type="OrthoDB" id="9779069at2"/>
<organism evidence="4 5">
    <name type="scientific">Planctopirus ephydatiae</name>
    <dbReference type="NCBI Taxonomy" id="2528019"/>
    <lineage>
        <taxon>Bacteria</taxon>
        <taxon>Pseudomonadati</taxon>
        <taxon>Planctomycetota</taxon>
        <taxon>Planctomycetia</taxon>
        <taxon>Planctomycetales</taxon>
        <taxon>Planctomycetaceae</taxon>
        <taxon>Planctopirus</taxon>
    </lineage>
</organism>
<dbReference type="PROSITE" id="PS50110">
    <property type="entry name" value="RESPONSE_REGULATORY"/>
    <property type="match status" value="1"/>
</dbReference>
<dbReference type="InterPro" id="IPR008327">
    <property type="entry name" value="Sig_transdc_resp-reg_antiterm"/>
</dbReference>
<dbReference type="InterPro" id="IPR005561">
    <property type="entry name" value="ANTAR"/>
</dbReference>
<dbReference type="AlphaFoldDB" id="A0A518GNS9"/>
<feature type="modified residue" description="4-aspartylphosphate" evidence="1">
    <location>
        <position position="56"/>
    </location>
</feature>